<dbReference type="RefSeq" id="WP_183278048.1">
    <property type="nucleotide sequence ID" value="NZ_BLZR01000001.1"/>
</dbReference>
<comment type="caution">
    <text evidence="2">The sequence shown here is derived from an EMBL/GenBank/DDBJ whole genome shotgun (WGS) entry which is preliminary data.</text>
</comment>
<feature type="chain" id="PRO_5027871498" description="DUF2680 domain-containing protein" evidence="1">
    <location>
        <begin position="25"/>
        <end position="129"/>
    </location>
</feature>
<name>A0A6V8SP48_9CLOT</name>
<proteinExistence type="predicted"/>
<sequence length="129" mass="14796">MKKKVLVIMITAILTIGAMTVVYAKGNDNTTKSGTRGSMMYQNTTNRSENYNKMIDLMRSNGFEDAAKAMESKDYNAMSTLMNNLTDEQYKKMTDLMEQNGFKNMGQMMRSVDRNNMVNMHNSMMKNNR</sequence>
<evidence type="ECO:0000256" key="1">
    <source>
        <dbReference type="SAM" id="SignalP"/>
    </source>
</evidence>
<organism evidence="2 3">
    <name type="scientific">Clostridium fungisolvens</name>
    <dbReference type="NCBI Taxonomy" id="1604897"/>
    <lineage>
        <taxon>Bacteria</taxon>
        <taxon>Bacillati</taxon>
        <taxon>Bacillota</taxon>
        <taxon>Clostridia</taxon>
        <taxon>Eubacteriales</taxon>
        <taxon>Clostridiaceae</taxon>
        <taxon>Clostridium</taxon>
    </lineage>
</organism>
<dbReference type="EMBL" id="BLZR01000001">
    <property type="protein sequence ID" value="GFP76633.1"/>
    <property type="molecule type" value="Genomic_DNA"/>
</dbReference>
<feature type="signal peptide" evidence="1">
    <location>
        <begin position="1"/>
        <end position="24"/>
    </location>
</feature>
<dbReference type="Proteomes" id="UP000580568">
    <property type="component" value="Unassembled WGS sequence"/>
</dbReference>
<protein>
    <recommendedName>
        <fullName evidence="4">DUF2680 domain-containing protein</fullName>
    </recommendedName>
</protein>
<keyword evidence="1" id="KW-0732">Signal</keyword>
<evidence type="ECO:0008006" key="4">
    <source>
        <dbReference type="Google" id="ProtNLM"/>
    </source>
</evidence>
<reference evidence="2 3" key="1">
    <citation type="submission" date="2020-07" db="EMBL/GenBank/DDBJ databases">
        <title>A new beta-1,3-glucan-decomposing anaerobic bacterium isolated from anoxic soil subjected to biological soil disinfestation.</title>
        <authorList>
            <person name="Ueki A."/>
            <person name="Tonouchi A."/>
        </authorList>
    </citation>
    <scope>NUCLEOTIDE SEQUENCE [LARGE SCALE GENOMIC DNA]</scope>
    <source>
        <strain evidence="2 3">TW1</strain>
    </source>
</reference>
<evidence type="ECO:0000313" key="2">
    <source>
        <dbReference type="EMBL" id="GFP76633.1"/>
    </source>
</evidence>
<gene>
    <name evidence="2" type="ORF">bsdtw1_02736</name>
</gene>
<accession>A0A6V8SP48</accession>
<dbReference type="AlphaFoldDB" id="A0A6V8SP48"/>
<evidence type="ECO:0000313" key="3">
    <source>
        <dbReference type="Proteomes" id="UP000580568"/>
    </source>
</evidence>
<keyword evidence="3" id="KW-1185">Reference proteome</keyword>